<dbReference type="AlphaFoldDB" id="A0A1V8M8U0"/>
<dbReference type="EMBL" id="LPUF01000001">
    <property type="protein sequence ID" value="OQK17949.1"/>
    <property type="molecule type" value="Genomic_DNA"/>
</dbReference>
<gene>
    <name evidence="4" type="ORF">AU255_08840</name>
</gene>
<accession>A0A1V8M8U0</accession>
<feature type="transmembrane region" description="Helical" evidence="2">
    <location>
        <begin position="78"/>
        <end position="98"/>
    </location>
</feature>
<dbReference type="CDD" id="cd00371">
    <property type="entry name" value="HMA"/>
    <property type="match status" value="1"/>
</dbReference>
<evidence type="ECO:0000256" key="1">
    <source>
        <dbReference type="ARBA" id="ARBA00022723"/>
    </source>
</evidence>
<dbReference type="OrthoDB" id="5574095at2"/>
<dbReference type="STRING" id="1420851.AU255_08840"/>
<evidence type="ECO:0000256" key="2">
    <source>
        <dbReference type="SAM" id="Phobius"/>
    </source>
</evidence>
<dbReference type="PANTHER" id="PTHR42208:SF1">
    <property type="entry name" value="HEAVY METAL TRANSPORTER"/>
    <property type="match status" value="1"/>
</dbReference>
<dbReference type="PANTHER" id="PTHR42208">
    <property type="entry name" value="HEAVY METAL TRANSPORTER-RELATED"/>
    <property type="match status" value="1"/>
</dbReference>
<feature type="transmembrane region" description="Helical" evidence="2">
    <location>
        <begin position="274"/>
        <end position="292"/>
    </location>
</feature>
<sequence length="347" mass="37511">MQTSKQIVIEGMMCGGCETIIEDAVSAMDGVIDVKADYASGKCTVSFEDNKTSLERIYKVIEDKGYQIGLIPSGKGKLFTRISVSILALIGIVLLMVFSRKLWHQFSVPDISSQLSYGMIFVVGLITGLHCIGMCGSFVIGYTVKDAEHGRSAYLSHILYGVGKTLSYAMFGAIFGFIGSVVSITPFISGVSILLAGIFLIIFGLNTLNLFTVLKRVRIKQPEAMARYANKKRRSSRSPFFIGFFSGFLLGCGPLQAMYIMAAGNGDPVAGAKFLAAFGLGTLPALLTFGMATRWLSGAMTHRITQISGVILLVMGGMMLNKGLMKTKSGYDFKSISTPLIQQLNQK</sequence>
<dbReference type="Gene3D" id="3.30.70.100">
    <property type="match status" value="1"/>
</dbReference>
<dbReference type="SUPFAM" id="SSF55008">
    <property type="entry name" value="HMA, heavy metal-associated domain"/>
    <property type="match status" value="1"/>
</dbReference>
<reference evidence="4 5" key="1">
    <citation type="submission" date="2015-12" db="EMBL/GenBank/DDBJ databases">
        <authorList>
            <person name="Shamseldin A."/>
            <person name="Moawad H."/>
            <person name="Abd El-Rahim W.M."/>
            <person name="Sadowsky M.J."/>
        </authorList>
    </citation>
    <scope>NUCLEOTIDE SEQUENCE [LARGE SCALE GENOMIC DNA]</scope>
    <source>
        <strain evidence="4 5">WF1</strain>
    </source>
</reference>
<name>A0A1V8M8U0_9GAMM</name>
<dbReference type="Pfam" id="PF13386">
    <property type="entry name" value="DsbD_2"/>
    <property type="match status" value="1"/>
</dbReference>
<dbReference type="Pfam" id="PF00403">
    <property type="entry name" value="HMA"/>
    <property type="match status" value="1"/>
</dbReference>
<evidence type="ECO:0000313" key="4">
    <source>
        <dbReference type="EMBL" id="OQK17949.1"/>
    </source>
</evidence>
<feature type="domain" description="HMA" evidence="3">
    <location>
        <begin position="3"/>
        <end position="69"/>
    </location>
</feature>
<dbReference type="InterPro" id="IPR006121">
    <property type="entry name" value="HMA_dom"/>
</dbReference>
<dbReference type="GO" id="GO:0046872">
    <property type="term" value="F:metal ion binding"/>
    <property type="evidence" value="ECO:0007669"/>
    <property type="project" value="UniProtKB-KW"/>
</dbReference>
<dbReference type="InterPro" id="IPR036163">
    <property type="entry name" value="HMA_dom_sf"/>
</dbReference>
<proteinExistence type="predicted"/>
<keyword evidence="2" id="KW-0812">Transmembrane</keyword>
<dbReference type="InterPro" id="IPR017969">
    <property type="entry name" value="Heavy-metal-associated_CS"/>
</dbReference>
<organism evidence="4 5">
    <name type="scientific">Methyloprofundus sedimenti</name>
    <dbReference type="NCBI Taxonomy" id="1420851"/>
    <lineage>
        <taxon>Bacteria</taxon>
        <taxon>Pseudomonadati</taxon>
        <taxon>Pseudomonadota</taxon>
        <taxon>Gammaproteobacteria</taxon>
        <taxon>Methylococcales</taxon>
        <taxon>Methylococcaceae</taxon>
        <taxon>Methyloprofundus</taxon>
    </lineage>
</organism>
<feature type="transmembrane region" description="Helical" evidence="2">
    <location>
        <begin position="165"/>
        <end position="188"/>
    </location>
</feature>
<feature type="transmembrane region" description="Helical" evidence="2">
    <location>
        <begin position="240"/>
        <end position="262"/>
    </location>
</feature>
<feature type="transmembrane region" description="Helical" evidence="2">
    <location>
        <begin position="304"/>
        <end position="321"/>
    </location>
</feature>
<evidence type="ECO:0000259" key="3">
    <source>
        <dbReference type="PROSITE" id="PS50846"/>
    </source>
</evidence>
<keyword evidence="2" id="KW-0472">Membrane</keyword>
<dbReference type="PROSITE" id="PS50846">
    <property type="entry name" value="HMA_2"/>
    <property type="match status" value="1"/>
</dbReference>
<dbReference type="RefSeq" id="WP_080522555.1">
    <property type="nucleotide sequence ID" value="NZ_LPUF01000001.1"/>
</dbReference>
<feature type="transmembrane region" description="Helical" evidence="2">
    <location>
        <begin position="194"/>
        <end position="214"/>
    </location>
</feature>
<dbReference type="PROSITE" id="PS01047">
    <property type="entry name" value="HMA_1"/>
    <property type="match status" value="1"/>
</dbReference>
<dbReference type="Proteomes" id="UP000191980">
    <property type="component" value="Unassembled WGS sequence"/>
</dbReference>
<evidence type="ECO:0000313" key="5">
    <source>
        <dbReference type="Proteomes" id="UP000191980"/>
    </source>
</evidence>
<dbReference type="InterPro" id="IPR039447">
    <property type="entry name" value="UreH-like_TM_dom"/>
</dbReference>
<comment type="caution">
    <text evidence="4">The sequence shown here is derived from an EMBL/GenBank/DDBJ whole genome shotgun (WGS) entry which is preliminary data.</text>
</comment>
<protein>
    <recommendedName>
        <fullName evidence="3">HMA domain-containing protein</fullName>
    </recommendedName>
</protein>
<feature type="transmembrane region" description="Helical" evidence="2">
    <location>
        <begin position="118"/>
        <end position="144"/>
    </location>
</feature>
<keyword evidence="1" id="KW-0479">Metal-binding</keyword>
<keyword evidence="5" id="KW-1185">Reference proteome</keyword>
<keyword evidence="2" id="KW-1133">Transmembrane helix</keyword>